<keyword evidence="5" id="KW-1185">Reference proteome</keyword>
<dbReference type="InterPro" id="IPR051414">
    <property type="entry name" value="Adenylate-forming_Reductase"/>
</dbReference>
<evidence type="ECO:0000313" key="5">
    <source>
        <dbReference type="Proteomes" id="UP001305414"/>
    </source>
</evidence>
<dbReference type="PANTHER" id="PTHR43439">
    <property type="entry name" value="PHENYLACETATE-COENZYME A LIGASE"/>
    <property type="match status" value="1"/>
</dbReference>
<sequence>MGDLFEPHLLKPGLWRFRARADDIISFTTAEKLNPFTMESTIRANPLVKSAIIGGQGQFQASLLLEPREYPRNAQEEDAFLDAVWPSIVQANRGCPAHGRIMRGFVMLTNPMKPLPRASKDTVQRHAVLKLYEEEWRSLYKRLSPIDKSSKQPSDRRQHHLEPLYSTNERDGFKYLDEKTTVLIESIVEKKLSAALSQFTSAIVAAANQLRSIKSPDSDPLSQETGDVHQLRKAAASTAVSISINPAYTEKTIGLTDGANDDTKKLVDERLRQIIYDTLAENIDLNGFTDDTDLFKFGLDSLQVTSLLGAINAFIVRSGQPLDFIKSEAIYANPTMSKLLKLILND</sequence>
<keyword evidence="2" id="KW-0597">Phosphoprotein</keyword>
<evidence type="ECO:0000256" key="2">
    <source>
        <dbReference type="ARBA" id="ARBA00022553"/>
    </source>
</evidence>
<dbReference type="Pfam" id="PF23562">
    <property type="entry name" value="AMP-binding_C_3"/>
    <property type="match status" value="1"/>
</dbReference>
<comment type="caution">
    <text evidence="4">The sequence shown here is derived from an EMBL/GenBank/DDBJ whole genome shotgun (WGS) entry which is preliminary data.</text>
</comment>
<evidence type="ECO:0000259" key="3">
    <source>
        <dbReference type="Pfam" id="PF00550"/>
    </source>
</evidence>
<dbReference type="AlphaFoldDB" id="A0AAN7ZD58"/>
<dbReference type="EMBL" id="JAWHQM010000046">
    <property type="protein sequence ID" value="KAK5634973.1"/>
    <property type="molecule type" value="Genomic_DNA"/>
</dbReference>
<dbReference type="PANTHER" id="PTHR43439:SF2">
    <property type="entry name" value="ENZYME, PUTATIVE (JCVI)-RELATED"/>
    <property type="match status" value="1"/>
</dbReference>
<dbReference type="Gene3D" id="1.10.1200.10">
    <property type="entry name" value="ACP-like"/>
    <property type="match status" value="1"/>
</dbReference>
<evidence type="ECO:0000313" key="4">
    <source>
        <dbReference type="EMBL" id="KAK5634973.1"/>
    </source>
</evidence>
<dbReference type="InterPro" id="IPR036736">
    <property type="entry name" value="ACP-like_sf"/>
</dbReference>
<dbReference type="Pfam" id="PF00550">
    <property type="entry name" value="PP-binding"/>
    <property type="match status" value="1"/>
</dbReference>
<dbReference type="InterPro" id="IPR009081">
    <property type="entry name" value="PP-bd_ACP"/>
</dbReference>
<keyword evidence="1" id="KW-0596">Phosphopantetheine</keyword>
<evidence type="ECO:0000256" key="1">
    <source>
        <dbReference type="ARBA" id="ARBA00022450"/>
    </source>
</evidence>
<reference evidence="4 5" key="1">
    <citation type="submission" date="2023-10" db="EMBL/GenBank/DDBJ databases">
        <title>Draft genome sequence of Xylaria bambusicola isolate GMP-LS, the root and basal stem rot pathogen of sugarcane in Indonesia.</title>
        <authorList>
            <person name="Selvaraj P."/>
            <person name="Muralishankar V."/>
            <person name="Muruganantham S."/>
            <person name="Sp S."/>
            <person name="Haryani S."/>
            <person name="Lau K.J.X."/>
            <person name="Naqvi N.I."/>
        </authorList>
    </citation>
    <scope>NUCLEOTIDE SEQUENCE [LARGE SCALE GENOMIC DNA]</scope>
    <source>
        <strain evidence="4">GMP-LS</strain>
    </source>
</reference>
<proteinExistence type="predicted"/>
<dbReference type="SUPFAM" id="SSF47336">
    <property type="entry name" value="ACP-like"/>
    <property type="match status" value="1"/>
</dbReference>
<protein>
    <recommendedName>
        <fullName evidence="3">Carrier domain-containing protein</fullName>
    </recommendedName>
</protein>
<organism evidence="4 5">
    <name type="scientific">Xylaria bambusicola</name>
    <dbReference type="NCBI Taxonomy" id="326684"/>
    <lineage>
        <taxon>Eukaryota</taxon>
        <taxon>Fungi</taxon>
        <taxon>Dikarya</taxon>
        <taxon>Ascomycota</taxon>
        <taxon>Pezizomycotina</taxon>
        <taxon>Sordariomycetes</taxon>
        <taxon>Xylariomycetidae</taxon>
        <taxon>Xylariales</taxon>
        <taxon>Xylariaceae</taxon>
        <taxon>Xylaria</taxon>
    </lineage>
</organism>
<feature type="domain" description="Carrier" evidence="3">
    <location>
        <begin position="271"/>
        <end position="312"/>
    </location>
</feature>
<accession>A0AAN7ZD58</accession>
<gene>
    <name evidence="4" type="ORF">RRF57_010685</name>
</gene>
<name>A0AAN7ZD58_9PEZI</name>
<dbReference type="Proteomes" id="UP001305414">
    <property type="component" value="Unassembled WGS sequence"/>
</dbReference>